<name>A0A0C2RXZ0_9BACL</name>
<dbReference type="SMART" id="SM01321">
    <property type="entry name" value="Y1_Tnp"/>
    <property type="match status" value="1"/>
</dbReference>
<organism evidence="2 3">
    <name type="scientific">Jeotgalibacillus alimentarius</name>
    <dbReference type="NCBI Taxonomy" id="135826"/>
    <lineage>
        <taxon>Bacteria</taxon>
        <taxon>Bacillati</taxon>
        <taxon>Bacillota</taxon>
        <taxon>Bacilli</taxon>
        <taxon>Bacillales</taxon>
        <taxon>Caryophanaceae</taxon>
        <taxon>Jeotgalibacillus</taxon>
    </lineage>
</organism>
<dbReference type="RefSeq" id="WP_041123292.1">
    <property type="nucleotide sequence ID" value="NZ_JXRQ01000025.1"/>
</dbReference>
<dbReference type="GO" id="GO:0004803">
    <property type="term" value="F:transposase activity"/>
    <property type="evidence" value="ECO:0007669"/>
    <property type="project" value="InterPro"/>
</dbReference>
<dbReference type="EMBL" id="JXRQ01000025">
    <property type="protein sequence ID" value="KIL46644.1"/>
    <property type="molecule type" value="Genomic_DNA"/>
</dbReference>
<protein>
    <recommendedName>
        <fullName evidence="1">Transposase IS200-like domain-containing protein</fullName>
    </recommendedName>
</protein>
<dbReference type="InterPro" id="IPR036515">
    <property type="entry name" value="Transposase_17_sf"/>
</dbReference>
<dbReference type="SUPFAM" id="SSF143422">
    <property type="entry name" value="Transposase IS200-like"/>
    <property type="match status" value="1"/>
</dbReference>
<accession>A0A0C2RXZ0</accession>
<feature type="domain" description="Transposase IS200-like" evidence="1">
    <location>
        <begin position="9"/>
        <end position="123"/>
    </location>
</feature>
<gene>
    <name evidence="2" type="ORF">KP77_27710</name>
</gene>
<dbReference type="PATRIC" id="fig|135826.4.peg.2755"/>
<comment type="caution">
    <text evidence="2">The sequence shown here is derived from an EMBL/GenBank/DDBJ whole genome shotgun (WGS) entry which is preliminary data.</text>
</comment>
<dbReference type="GO" id="GO:0003677">
    <property type="term" value="F:DNA binding"/>
    <property type="evidence" value="ECO:0007669"/>
    <property type="project" value="InterPro"/>
</dbReference>
<evidence type="ECO:0000259" key="1">
    <source>
        <dbReference type="SMART" id="SM01321"/>
    </source>
</evidence>
<dbReference type="AlphaFoldDB" id="A0A0C2RXZ0"/>
<proteinExistence type="predicted"/>
<dbReference type="Proteomes" id="UP000031950">
    <property type="component" value="Unassembled WGS sequence"/>
</dbReference>
<dbReference type="STRING" id="135826.KP77_27710"/>
<reference evidence="2 3" key="1">
    <citation type="submission" date="2015-01" db="EMBL/GenBank/DDBJ databases">
        <title>Genome sequence of Jeotgalibacillus alimentarius.</title>
        <authorList>
            <person name="Goh K.M."/>
            <person name="Chan K.-G."/>
            <person name="Yaakop A.S."/>
            <person name="Ee R."/>
            <person name="Gan H.M."/>
            <person name="Chan C.S."/>
        </authorList>
    </citation>
    <scope>NUCLEOTIDE SEQUENCE [LARGE SCALE GENOMIC DNA]</scope>
    <source>
        <strain evidence="2 3">YKJ-13</strain>
    </source>
</reference>
<dbReference type="OrthoDB" id="9788881at2"/>
<dbReference type="Pfam" id="PF01797">
    <property type="entry name" value="Y1_Tnp"/>
    <property type="match status" value="1"/>
</dbReference>
<dbReference type="PANTHER" id="PTHR34322">
    <property type="entry name" value="TRANSPOSASE, Y1_TNP DOMAIN-CONTAINING"/>
    <property type="match status" value="1"/>
</dbReference>
<keyword evidence="3" id="KW-1185">Reference proteome</keyword>
<sequence length="262" mass="30762">MPREGRKISSTGIYHIDTLGINSQLIFYDDADREMFLKKLLKIKNEKKFKIYAWCLMDNHYHLVMKESDYSISRIMQSLNGSYARYFNQKYRGSGSIYAGRFYSSPIENISYLHTAIRYIHQNCVRGFIVESPALYFWSSCQEYYSQRSLYNDLSDRRDILELFSRDPVKAVNYFIEFTEAVYELPQRKSPYRMKHSDTEAIDLIKSHVGSVELPNIKKLPMNEKIIIIQHLKSIKDISGPQLSRILGIPLGVIWRAGKREE</sequence>
<dbReference type="Gene3D" id="3.30.70.1290">
    <property type="entry name" value="Transposase IS200-like"/>
    <property type="match status" value="1"/>
</dbReference>
<dbReference type="PANTHER" id="PTHR34322:SF2">
    <property type="entry name" value="TRANSPOSASE IS200-LIKE DOMAIN-CONTAINING PROTEIN"/>
    <property type="match status" value="1"/>
</dbReference>
<evidence type="ECO:0000313" key="3">
    <source>
        <dbReference type="Proteomes" id="UP000031950"/>
    </source>
</evidence>
<evidence type="ECO:0000313" key="2">
    <source>
        <dbReference type="EMBL" id="KIL46644.1"/>
    </source>
</evidence>
<dbReference type="InterPro" id="IPR002686">
    <property type="entry name" value="Transposase_17"/>
</dbReference>
<dbReference type="GO" id="GO:0006313">
    <property type="term" value="P:DNA transposition"/>
    <property type="evidence" value="ECO:0007669"/>
    <property type="project" value="InterPro"/>
</dbReference>